<dbReference type="InParanoid" id="G0QT27"/>
<evidence type="ECO:0000313" key="5">
    <source>
        <dbReference type="Proteomes" id="UP000008983"/>
    </source>
</evidence>
<accession>G0QT27</accession>
<dbReference type="Pfam" id="PF21771">
    <property type="entry name" value="CFAP58_CC"/>
    <property type="match status" value="1"/>
</dbReference>
<feature type="coiled-coil region" evidence="2">
    <location>
        <begin position="714"/>
        <end position="822"/>
    </location>
</feature>
<dbReference type="OrthoDB" id="10262929at2759"/>
<gene>
    <name evidence="4" type="ORF">IMG5_105660</name>
</gene>
<feature type="domain" description="Cilia- and flagella-associated protein 58 central coiled coil" evidence="3">
    <location>
        <begin position="400"/>
        <end position="655"/>
    </location>
</feature>
<dbReference type="PANTHER" id="PTHR32083:SF34">
    <property type="entry name" value="COILED-COIL DOMAIN-CONTAINING PROTEIN 146"/>
    <property type="match status" value="1"/>
</dbReference>
<proteinExistence type="predicted"/>
<evidence type="ECO:0000256" key="2">
    <source>
        <dbReference type="SAM" id="Coils"/>
    </source>
</evidence>
<dbReference type="GeneID" id="14907770"/>
<evidence type="ECO:0000313" key="4">
    <source>
        <dbReference type="EMBL" id="EGR31626.1"/>
    </source>
</evidence>
<keyword evidence="5" id="KW-1185">Reference proteome</keyword>
<feature type="coiled-coil region" evidence="2">
    <location>
        <begin position="349"/>
        <end position="411"/>
    </location>
</feature>
<dbReference type="RefSeq" id="XP_004035112.1">
    <property type="nucleotide sequence ID" value="XM_004035064.1"/>
</dbReference>
<dbReference type="Proteomes" id="UP000008983">
    <property type="component" value="Unassembled WGS sequence"/>
</dbReference>
<dbReference type="PANTHER" id="PTHR32083">
    <property type="entry name" value="CILIA AND FLAGELLA-ASSOCIATED PROTEIN 58-RELATED"/>
    <property type="match status" value="1"/>
</dbReference>
<dbReference type="eggNOG" id="ENOG502QPM4">
    <property type="taxonomic scope" value="Eukaryota"/>
</dbReference>
<dbReference type="OMA" id="SERESCI"/>
<feature type="coiled-coil region" evidence="2">
    <location>
        <begin position="216"/>
        <end position="292"/>
    </location>
</feature>
<keyword evidence="1 2" id="KW-0175">Coiled coil</keyword>
<organism evidence="4 5">
    <name type="scientific">Ichthyophthirius multifiliis</name>
    <name type="common">White spot disease agent</name>
    <name type="synonym">Ich</name>
    <dbReference type="NCBI Taxonomy" id="5932"/>
    <lineage>
        <taxon>Eukaryota</taxon>
        <taxon>Sar</taxon>
        <taxon>Alveolata</taxon>
        <taxon>Ciliophora</taxon>
        <taxon>Intramacronucleata</taxon>
        <taxon>Oligohymenophorea</taxon>
        <taxon>Hymenostomatida</taxon>
        <taxon>Ophryoglenina</taxon>
        <taxon>Ichthyophthirius</taxon>
    </lineage>
</organism>
<dbReference type="EMBL" id="GL983839">
    <property type="protein sequence ID" value="EGR31626.1"/>
    <property type="molecule type" value="Genomic_DNA"/>
</dbReference>
<protein>
    <recommendedName>
        <fullName evidence="3">Cilia- and flagella-associated protein 58 central coiled coil domain-containing protein</fullName>
    </recommendedName>
</protein>
<feature type="coiled-coil region" evidence="2">
    <location>
        <begin position="98"/>
        <end position="125"/>
    </location>
</feature>
<reference evidence="4 5" key="1">
    <citation type="submission" date="2011-07" db="EMBL/GenBank/DDBJ databases">
        <authorList>
            <person name="Coyne R."/>
            <person name="Brami D."/>
            <person name="Johnson J."/>
            <person name="Hostetler J."/>
            <person name="Hannick L."/>
            <person name="Clark T."/>
            <person name="Cassidy-Hanley D."/>
            <person name="Inman J."/>
        </authorList>
    </citation>
    <scope>NUCLEOTIDE SEQUENCE [LARGE SCALE GENOMIC DNA]</scope>
    <source>
        <strain evidence="4 5">G5</strain>
    </source>
</reference>
<dbReference type="InterPro" id="IPR049270">
    <property type="entry name" value="CFAP58_CC"/>
</dbReference>
<evidence type="ECO:0000256" key="1">
    <source>
        <dbReference type="ARBA" id="ARBA00023054"/>
    </source>
</evidence>
<dbReference type="STRING" id="857967.G0QT27"/>
<name>G0QT27_ICHMU</name>
<feature type="coiled-coil region" evidence="2">
    <location>
        <begin position="447"/>
        <end position="530"/>
    </location>
</feature>
<dbReference type="AlphaFoldDB" id="G0QT27"/>
<sequence>MSFQQDQQINSLQGNLAFKILAALLKSEKINIEQHDIYKQKFENLHNLISNSFKNQKQYPVILKKVQANIICAKEQLEIQSHAQDLVQDKLKNTQIQCKIHEQEEECLKKSLDQQNNELNKIQAILLEKVFLQINIKYQQKQRKVIYKKMKKIQDLKRKSQKIIQSNNQKNQKMKFLKKQAVLKMKKNIQMNKKIKLLKYEPIRLQKKQDIIASAIRLMQKDLEQFQEDIQKINKQILEQQQEIQNLNFKEGEINTKNIDELTFIQQEKLTIKQFKDEIKRLKTKIEIQQSLSYTNQIELDQQKRENQRIQDLDVTLRKQIELIKYEYKLEEKLIKLIKDKIYEIEISIDKIQRLKQQINCEITQLQDNQENIGIGNKLIQYKVIQIRKLFTDKNQQKAYIEQQIRELETQFQTQRQLEQFTLKKIKNLTNLRESMSRKASQACFEVRQSREELKMLELTIINLSKRYQEEQIQLNGIKELYEEAKKSRNTFVIMIQNSFQNLAELKERIKITQNEIEILKNEALEKEQSKVQFEISLKVQINLRDRQNFQLNRFQYKRKTSRQFVDQNVSEIEKLNMIFQGLDMQIKSVTRKFELCQQARNYLGIQLIDRNDELCIFYEKSNIFEKIIINGENLIKQQEDDIRMININIQEKQRQVYLVQKQIQTVPVLAQQIMQYKLDLNQNKKYYFELSQKLENPENVERWRDLGGQDLDDEQLEAKIQILDERLNKKKEQIIEKDLVLEEITNISNELRDQLVNNRQNTLETSEKLNNYEIKMKKITRQMMSTIAELSVYQATIVKLLKEREDLAKIVNEAIEKENNKEPPTIECELEYQKILRSQLKYHEERKIRLEKNEIEKQIPPFVTKTTAQHRYVSYIDSQDDVGLPKSYGQYAPFKPSVIINANMYYKKPIIKDVVI</sequence>
<evidence type="ECO:0000259" key="3">
    <source>
        <dbReference type="Pfam" id="PF21771"/>
    </source>
</evidence>
<dbReference type="GO" id="GO:0005856">
    <property type="term" value="C:cytoskeleton"/>
    <property type="evidence" value="ECO:0007669"/>
    <property type="project" value="TreeGrafter"/>
</dbReference>